<name>F4QC39_CACFS</name>
<reference evidence="2" key="1">
    <citation type="journal article" date="2011" name="Genome Res.">
        <title>Phylogeny-wide analysis of social amoeba genomes highlights ancient origins for complex intercellular communication.</title>
        <authorList>
            <person name="Heidel A.J."/>
            <person name="Lawal H.M."/>
            <person name="Felder M."/>
            <person name="Schilde C."/>
            <person name="Helps N.R."/>
            <person name="Tunggal B."/>
            <person name="Rivero F."/>
            <person name="John U."/>
            <person name="Schleicher M."/>
            <person name="Eichinger L."/>
            <person name="Platzer M."/>
            <person name="Noegel A.A."/>
            <person name="Schaap P."/>
            <person name="Gloeckner G."/>
        </authorList>
    </citation>
    <scope>NUCLEOTIDE SEQUENCE [LARGE SCALE GENOMIC DNA]</scope>
    <source>
        <strain evidence="2">SH3</strain>
    </source>
</reference>
<dbReference type="GeneID" id="14866151"/>
<dbReference type="KEGG" id="dfa:DFA_11287"/>
<dbReference type="EMBL" id="GL883029">
    <property type="protein sequence ID" value="EGG13526.1"/>
    <property type="molecule type" value="Genomic_DNA"/>
</dbReference>
<organism evidence="1 2">
    <name type="scientific">Cavenderia fasciculata</name>
    <name type="common">Slime mold</name>
    <name type="synonym">Dictyostelium fasciculatum</name>
    <dbReference type="NCBI Taxonomy" id="261658"/>
    <lineage>
        <taxon>Eukaryota</taxon>
        <taxon>Amoebozoa</taxon>
        <taxon>Evosea</taxon>
        <taxon>Eumycetozoa</taxon>
        <taxon>Dictyostelia</taxon>
        <taxon>Acytosteliales</taxon>
        <taxon>Cavenderiaceae</taxon>
        <taxon>Cavenderia</taxon>
    </lineage>
</organism>
<dbReference type="Proteomes" id="UP000007797">
    <property type="component" value="Unassembled WGS sequence"/>
</dbReference>
<accession>F4QC39</accession>
<gene>
    <name evidence="1" type="ORF">DFA_11287</name>
</gene>
<proteinExistence type="predicted"/>
<evidence type="ECO:0008006" key="3">
    <source>
        <dbReference type="Google" id="ProtNLM"/>
    </source>
</evidence>
<sequence>MSPNANLTIGTTIQGNNLNTNSDCPSGTKYTTTFLCSPTISTYFCYESPACSYHCVFHSPSACPTKVVLGESTYATNPNIVRNCSTKPETSQVTCNLLNTGTSTANNVALYFIYGSPIYRYNGSFVPVSSNVWQSVTPIQPGQSVTLEYVLGSSQPYTNFIVIDYNNRNSSSSESPSSSSSSSEGYEVVCKLKSGGLQVTYGGSQPINCTTQGLSSCSSNNSNYQCESLSSVGSTRCVAPKYIVCRGDNLVCRVAGMSCQYYYKSIVVLQSF</sequence>
<protein>
    <recommendedName>
        <fullName evidence="3">CARDB domain-containing protein</fullName>
    </recommendedName>
</protein>
<evidence type="ECO:0000313" key="2">
    <source>
        <dbReference type="Proteomes" id="UP000007797"/>
    </source>
</evidence>
<evidence type="ECO:0000313" key="1">
    <source>
        <dbReference type="EMBL" id="EGG13526.1"/>
    </source>
</evidence>
<dbReference type="AlphaFoldDB" id="F4QC39"/>
<keyword evidence="2" id="KW-1185">Reference proteome</keyword>
<dbReference type="RefSeq" id="XP_004350230.1">
    <property type="nucleotide sequence ID" value="XM_004350180.1"/>
</dbReference>